<dbReference type="RefSeq" id="WP_013762651.1">
    <property type="nucleotide sequence ID" value="NC_015510.1"/>
</dbReference>
<evidence type="ECO:0000259" key="4">
    <source>
        <dbReference type="SMART" id="SM00479"/>
    </source>
</evidence>
<dbReference type="EMBL" id="CP002691">
    <property type="protein sequence ID" value="AEE48087.1"/>
    <property type="molecule type" value="Genomic_DNA"/>
</dbReference>
<keyword evidence="6" id="KW-1185">Reference proteome</keyword>
<evidence type="ECO:0000256" key="3">
    <source>
        <dbReference type="ARBA" id="ARBA00022839"/>
    </source>
</evidence>
<evidence type="ECO:0000256" key="1">
    <source>
        <dbReference type="ARBA" id="ARBA00022722"/>
    </source>
</evidence>
<dbReference type="PANTHER" id="PTHR30231">
    <property type="entry name" value="DNA POLYMERASE III SUBUNIT EPSILON"/>
    <property type="match status" value="1"/>
</dbReference>
<dbReference type="GO" id="GO:0008408">
    <property type="term" value="F:3'-5' exonuclease activity"/>
    <property type="evidence" value="ECO:0007669"/>
    <property type="project" value="TreeGrafter"/>
</dbReference>
<sequence length="194" mass="21924">MILFLDTETTGLPLNWSAPISRVNNWPRMVQLAGLLYDEEGTLLEQLNYLVRPEGYTIPAAVVRIHGITTERALAEGVPVAQVLNDFRSILEKSKLLVAHNVNFDHAIVGAEYHRYVKEDPLLPIPKFCTMTSPEVIYHCALPANSPRGGYKWPKLEELHYKLFKEGIKGAHDAMVDITATARCYWELKRLGVI</sequence>
<gene>
    <name evidence="5" type="ordered locus">Halhy_0174</name>
</gene>
<evidence type="ECO:0000313" key="5">
    <source>
        <dbReference type="EMBL" id="AEE48087.1"/>
    </source>
</evidence>
<dbReference type="STRING" id="760192.Halhy_0174"/>
<dbReference type="Pfam" id="PF00929">
    <property type="entry name" value="RNase_T"/>
    <property type="match status" value="1"/>
</dbReference>
<feature type="domain" description="Exonuclease" evidence="4">
    <location>
        <begin position="1"/>
        <end position="194"/>
    </location>
</feature>
<keyword evidence="3 5" id="KW-0269">Exonuclease</keyword>
<evidence type="ECO:0000256" key="2">
    <source>
        <dbReference type="ARBA" id="ARBA00022801"/>
    </source>
</evidence>
<reference key="2">
    <citation type="submission" date="2011-04" db="EMBL/GenBank/DDBJ databases">
        <title>Complete sequence of chromosome of Haliscomenobacter hydrossis DSM 1100.</title>
        <authorList>
            <consortium name="US DOE Joint Genome Institute (JGI-PGF)"/>
            <person name="Lucas S."/>
            <person name="Han J."/>
            <person name="Lapidus A."/>
            <person name="Bruce D."/>
            <person name="Goodwin L."/>
            <person name="Pitluck S."/>
            <person name="Peters L."/>
            <person name="Kyrpides N."/>
            <person name="Mavromatis K."/>
            <person name="Ivanova N."/>
            <person name="Ovchinnikova G."/>
            <person name="Pagani I."/>
            <person name="Daligault H."/>
            <person name="Detter J.C."/>
            <person name="Han C."/>
            <person name="Land M."/>
            <person name="Hauser L."/>
            <person name="Markowitz V."/>
            <person name="Cheng J.-F."/>
            <person name="Hugenholtz P."/>
            <person name="Woyke T."/>
            <person name="Wu D."/>
            <person name="Verbarg S."/>
            <person name="Frueling A."/>
            <person name="Brambilla E."/>
            <person name="Klenk H.-P."/>
            <person name="Eisen J.A."/>
        </authorList>
    </citation>
    <scope>NUCLEOTIDE SEQUENCE</scope>
    <source>
        <strain>DSM 1100</strain>
    </source>
</reference>
<dbReference type="CDD" id="cd06127">
    <property type="entry name" value="DEDDh"/>
    <property type="match status" value="1"/>
</dbReference>
<keyword evidence="2" id="KW-0378">Hydrolase</keyword>
<dbReference type="InterPro" id="IPR012337">
    <property type="entry name" value="RNaseH-like_sf"/>
</dbReference>
<dbReference type="PANTHER" id="PTHR30231:SF4">
    <property type="entry name" value="PROTEIN NEN2"/>
    <property type="match status" value="1"/>
</dbReference>
<organism evidence="5 6">
    <name type="scientific">Haliscomenobacter hydrossis (strain ATCC 27775 / DSM 1100 / LMG 10767 / O)</name>
    <dbReference type="NCBI Taxonomy" id="760192"/>
    <lineage>
        <taxon>Bacteria</taxon>
        <taxon>Pseudomonadati</taxon>
        <taxon>Bacteroidota</taxon>
        <taxon>Saprospiria</taxon>
        <taxon>Saprospirales</taxon>
        <taxon>Haliscomenobacteraceae</taxon>
        <taxon>Haliscomenobacter</taxon>
    </lineage>
</organism>
<evidence type="ECO:0000313" key="6">
    <source>
        <dbReference type="Proteomes" id="UP000008461"/>
    </source>
</evidence>
<dbReference type="GO" id="GO:0003676">
    <property type="term" value="F:nucleic acid binding"/>
    <property type="evidence" value="ECO:0007669"/>
    <property type="project" value="InterPro"/>
</dbReference>
<dbReference type="SMART" id="SM00479">
    <property type="entry name" value="EXOIII"/>
    <property type="match status" value="1"/>
</dbReference>
<accession>F4KTU3</accession>
<keyword evidence="1" id="KW-0540">Nuclease</keyword>
<dbReference type="KEGG" id="hhy:Halhy_0174"/>
<dbReference type="GO" id="GO:0006259">
    <property type="term" value="P:DNA metabolic process"/>
    <property type="evidence" value="ECO:0007669"/>
    <property type="project" value="UniProtKB-ARBA"/>
</dbReference>
<dbReference type="InterPro" id="IPR036397">
    <property type="entry name" value="RNaseH_sf"/>
</dbReference>
<dbReference type="AlphaFoldDB" id="F4KTU3"/>
<dbReference type="Proteomes" id="UP000008461">
    <property type="component" value="Chromosome"/>
</dbReference>
<dbReference type="HOGENOM" id="CLU_099444_1_0_10"/>
<dbReference type="OrthoDB" id="9804290at2"/>
<dbReference type="eggNOG" id="COG0847">
    <property type="taxonomic scope" value="Bacteria"/>
</dbReference>
<name>F4KTU3_HALH1</name>
<proteinExistence type="predicted"/>
<protein>
    <submittedName>
        <fullName evidence="5">Exonuclease RNase T and DNA polymerase III</fullName>
    </submittedName>
</protein>
<dbReference type="Gene3D" id="3.30.420.10">
    <property type="entry name" value="Ribonuclease H-like superfamily/Ribonuclease H"/>
    <property type="match status" value="1"/>
</dbReference>
<dbReference type="SUPFAM" id="SSF53098">
    <property type="entry name" value="Ribonuclease H-like"/>
    <property type="match status" value="1"/>
</dbReference>
<dbReference type="InterPro" id="IPR013520">
    <property type="entry name" value="Ribonucl_H"/>
</dbReference>
<reference evidence="5 6" key="1">
    <citation type="journal article" date="2011" name="Stand. Genomic Sci.">
        <title>Complete genome sequence of Haliscomenobacter hydrossis type strain (O).</title>
        <authorList>
            <consortium name="US DOE Joint Genome Institute (JGI-PGF)"/>
            <person name="Daligault H."/>
            <person name="Lapidus A."/>
            <person name="Zeytun A."/>
            <person name="Nolan M."/>
            <person name="Lucas S."/>
            <person name="Del Rio T.G."/>
            <person name="Tice H."/>
            <person name="Cheng J.F."/>
            <person name="Tapia R."/>
            <person name="Han C."/>
            <person name="Goodwin L."/>
            <person name="Pitluck S."/>
            <person name="Liolios K."/>
            <person name="Pagani I."/>
            <person name="Ivanova N."/>
            <person name="Huntemann M."/>
            <person name="Mavromatis K."/>
            <person name="Mikhailova N."/>
            <person name="Pati A."/>
            <person name="Chen A."/>
            <person name="Palaniappan K."/>
            <person name="Land M."/>
            <person name="Hauser L."/>
            <person name="Brambilla E.M."/>
            <person name="Rohde M."/>
            <person name="Verbarg S."/>
            <person name="Goker M."/>
            <person name="Bristow J."/>
            <person name="Eisen J.A."/>
            <person name="Markowitz V."/>
            <person name="Hugenholtz P."/>
            <person name="Kyrpides N.C."/>
            <person name="Klenk H.P."/>
            <person name="Woyke T."/>
        </authorList>
    </citation>
    <scope>NUCLEOTIDE SEQUENCE [LARGE SCALE GENOMIC DNA]</scope>
    <source>
        <strain evidence="6">ATCC 27775 / DSM 1100 / LMG 10767 / O</strain>
    </source>
</reference>